<sequence length="652" mass="75731">MTRIIYFDVAALLVNAIIVFSFFYRKMTRGASNKFFIFNAIWGIITCIFDIWAITIDTSMHNSLFEIRTAFIPNSLYFLFHLSNIFIYTLYNISIIDLWQIMFKRHGFWLFHIFSILAIIILLIVNHYNGMIFRIDEMGHYIRGNYILLMYLIGSLNFLYSFFFVIQHRDWYAQSHFNSIVLMYPISVLAIGIQWFFPHLVVEPFALSLVNLLVSQTVQRPEVLIDGVTGFHNMNSFISDTKRYEKTKSNRMILLVKLKNSSMLRGLLSYEHYNSLIRRTAGMIQNSTNLIKGRYILYYLNDGKFAIIVNRIDGSRVKALAELIDNELSKPISFNHINVNINAYLCSLVFPEDIASVEDLITFSNSFYNNSKLMGNIYEAKDIINDKEVCINTNIDKIIEKAYLTDNFMVYYQPIYSVKEKKFKSAEALLRLYDKEHGFVSPKVFIRAAEKSGAILRIGDYVLDETFKFIASEDFVKSGLEFVEINLSIQQCLQVNLADNIINKMKCMEISPDKVNFEITESIAGYSQAVVMNNLIKLNDYGIKFSLDDFGTGYSNLRRLGTLPITIVKLDKLFVDEYKNEVMLTIIKNVISMFKELDLRILVEGVENKDQLESFIDYGCDEIQGFFFSRPIKKGDLLDFLENFRAEKQEKL</sequence>
<organism evidence="3 4">
    <name type="scientific">Lachnospira pectinoschiza</name>
    <dbReference type="NCBI Taxonomy" id="28052"/>
    <lineage>
        <taxon>Bacteria</taxon>
        <taxon>Bacillati</taxon>
        <taxon>Bacillota</taxon>
        <taxon>Clostridia</taxon>
        <taxon>Lachnospirales</taxon>
        <taxon>Lachnospiraceae</taxon>
        <taxon>Lachnospira</taxon>
    </lineage>
</organism>
<dbReference type="GO" id="GO:0071111">
    <property type="term" value="F:cyclic-guanylate-specific phosphodiesterase activity"/>
    <property type="evidence" value="ECO:0007669"/>
    <property type="project" value="InterPro"/>
</dbReference>
<feature type="transmembrane region" description="Helical" evidence="1">
    <location>
        <begin position="6"/>
        <end position="24"/>
    </location>
</feature>
<dbReference type="AlphaFoldDB" id="A0A1G9W0K7"/>
<dbReference type="SUPFAM" id="SSF55073">
    <property type="entry name" value="Nucleotide cyclase"/>
    <property type="match status" value="1"/>
</dbReference>
<proteinExistence type="predicted"/>
<name>A0A1G9W0K7_9FIRM</name>
<dbReference type="OrthoDB" id="9805474at2"/>
<keyword evidence="1" id="KW-1133">Transmembrane helix</keyword>
<feature type="transmembrane region" description="Helical" evidence="1">
    <location>
        <begin position="36"/>
        <end position="56"/>
    </location>
</feature>
<keyword evidence="1" id="KW-0812">Transmembrane</keyword>
<dbReference type="PROSITE" id="PS50883">
    <property type="entry name" value="EAL"/>
    <property type="match status" value="1"/>
</dbReference>
<dbReference type="InterPro" id="IPR029787">
    <property type="entry name" value="Nucleotide_cyclase"/>
</dbReference>
<dbReference type="PANTHER" id="PTHR33121">
    <property type="entry name" value="CYCLIC DI-GMP PHOSPHODIESTERASE PDEF"/>
    <property type="match status" value="1"/>
</dbReference>
<keyword evidence="4" id="KW-1185">Reference proteome</keyword>
<feature type="transmembrane region" description="Helical" evidence="1">
    <location>
        <begin position="146"/>
        <end position="165"/>
    </location>
</feature>
<evidence type="ECO:0000256" key="1">
    <source>
        <dbReference type="SAM" id="Phobius"/>
    </source>
</evidence>
<dbReference type="SUPFAM" id="SSF141868">
    <property type="entry name" value="EAL domain-like"/>
    <property type="match status" value="1"/>
</dbReference>
<dbReference type="SMART" id="SM00052">
    <property type="entry name" value="EAL"/>
    <property type="match status" value="1"/>
</dbReference>
<evidence type="ECO:0000313" key="4">
    <source>
        <dbReference type="Proteomes" id="UP000187651"/>
    </source>
</evidence>
<gene>
    <name evidence="3" type="ORF">SAMN05216544_1148</name>
</gene>
<dbReference type="Gene3D" id="3.30.70.270">
    <property type="match status" value="1"/>
</dbReference>
<feature type="transmembrane region" description="Helical" evidence="1">
    <location>
        <begin position="76"/>
        <end position="96"/>
    </location>
</feature>
<dbReference type="Proteomes" id="UP000187651">
    <property type="component" value="Unassembled WGS sequence"/>
</dbReference>
<dbReference type="InterPro" id="IPR043128">
    <property type="entry name" value="Rev_trsase/Diguanyl_cyclase"/>
</dbReference>
<evidence type="ECO:0000259" key="2">
    <source>
        <dbReference type="PROSITE" id="PS50883"/>
    </source>
</evidence>
<keyword evidence="1" id="KW-0472">Membrane</keyword>
<dbReference type="PANTHER" id="PTHR33121:SF71">
    <property type="entry name" value="OXYGEN SENSOR PROTEIN DOSP"/>
    <property type="match status" value="1"/>
</dbReference>
<dbReference type="Pfam" id="PF00563">
    <property type="entry name" value="EAL"/>
    <property type="match status" value="1"/>
</dbReference>
<dbReference type="InterPro" id="IPR001633">
    <property type="entry name" value="EAL_dom"/>
</dbReference>
<accession>A0A1G9W0K7</accession>
<dbReference type="Gene3D" id="3.20.20.450">
    <property type="entry name" value="EAL domain"/>
    <property type="match status" value="1"/>
</dbReference>
<dbReference type="InterPro" id="IPR050706">
    <property type="entry name" value="Cyclic-di-GMP_PDE-like"/>
</dbReference>
<feature type="domain" description="EAL" evidence="2">
    <location>
        <begin position="392"/>
        <end position="645"/>
    </location>
</feature>
<dbReference type="InterPro" id="IPR035919">
    <property type="entry name" value="EAL_sf"/>
</dbReference>
<dbReference type="CDD" id="cd01948">
    <property type="entry name" value="EAL"/>
    <property type="match status" value="1"/>
</dbReference>
<feature type="transmembrane region" description="Helical" evidence="1">
    <location>
        <begin position="108"/>
        <end position="126"/>
    </location>
</feature>
<reference evidence="4" key="1">
    <citation type="submission" date="2016-10" db="EMBL/GenBank/DDBJ databases">
        <authorList>
            <person name="Varghese N."/>
            <person name="Submissions S."/>
        </authorList>
    </citation>
    <scope>NUCLEOTIDE SEQUENCE [LARGE SCALE GENOMIC DNA]</scope>
    <source>
        <strain evidence="4">M83</strain>
    </source>
</reference>
<evidence type="ECO:0000313" key="3">
    <source>
        <dbReference type="EMBL" id="SDM78024.1"/>
    </source>
</evidence>
<dbReference type="EMBL" id="FNHZ01000002">
    <property type="protein sequence ID" value="SDM78024.1"/>
    <property type="molecule type" value="Genomic_DNA"/>
</dbReference>
<protein>
    <submittedName>
        <fullName evidence="3">EAL domain, c-di-GMP-specific phosphodiesterase class I (Or its enzymatically inactive variant)</fullName>
    </submittedName>
</protein>
<feature type="transmembrane region" description="Helical" evidence="1">
    <location>
        <begin position="177"/>
        <end position="197"/>
    </location>
</feature>